<evidence type="ECO:0000313" key="3">
    <source>
        <dbReference type="EMBL" id="MEN2745951.1"/>
    </source>
</evidence>
<name>A0ABU9X3B5_9MICC</name>
<evidence type="ECO:0000313" key="2">
    <source>
        <dbReference type="EMBL" id="MEN2743207.1"/>
    </source>
</evidence>
<accession>A0ABU9X3B5</accession>
<evidence type="ECO:0008006" key="5">
    <source>
        <dbReference type="Google" id="ProtNLM"/>
    </source>
</evidence>
<gene>
    <name evidence="2" type="ORF">ABCQ75_01470</name>
    <name evidence="3" type="ORF">ABCQ75_15600</name>
</gene>
<feature type="region of interest" description="Disordered" evidence="1">
    <location>
        <begin position="132"/>
        <end position="160"/>
    </location>
</feature>
<dbReference type="EMBL" id="JBDFRB010000001">
    <property type="protein sequence ID" value="MEN2743207.1"/>
    <property type="molecule type" value="Genomic_DNA"/>
</dbReference>
<dbReference type="EMBL" id="JBDFRB010000021">
    <property type="protein sequence ID" value="MEN2745951.1"/>
    <property type="molecule type" value="Genomic_DNA"/>
</dbReference>
<proteinExistence type="predicted"/>
<keyword evidence="4" id="KW-1185">Reference proteome</keyword>
<dbReference type="Proteomes" id="UP001422074">
    <property type="component" value="Unassembled WGS sequence"/>
</dbReference>
<sequence>MRDIRGIGSAARAALNTANLSTPLGLALAAAARTPLRRGPGGLFIAEHYRPRLPAAAAFVVGNVVFTRGRAEDLLARPALFGHEARHATQYAACLGLPFLPLYAVAAAYSAARTGNPGSLNPFEQIAGLEAGGYPRRRTRPLPPPASTPAGSHRHGVRKP</sequence>
<evidence type="ECO:0000313" key="4">
    <source>
        <dbReference type="Proteomes" id="UP001422074"/>
    </source>
</evidence>
<evidence type="ECO:0000256" key="1">
    <source>
        <dbReference type="SAM" id="MobiDB-lite"/>
    </source>
</evidence>
<comment type="caution">
    <text evidence="3">The sequence shown here is derived from an EMBL/GenBank/DDBJ whole genome shotgun (WGS) entry which is preliminary data.</text>
</comment>
<organism evidence="3 4">
    <name type="scientific">Sinomonas halotolerans</name>
    <dbReference type="NCBI Taxonomy" id="1644133"/>
    <lineage>
        <taxon>Bacteria</taxon>
        <taxon>Bacillati</taxon>
        <taxon>Actinomycetota</taxon>
        <taxon>Actinomycetes</taxon>
        <taxon>Micrococcales</taxon>
        <taxon>Micrococcaceae</taxon>
        <taxon>Sinomonas</taxon>
    </lineage>
</organism>
<protein>
    <recommendedName>
        <fullName evidence="5">DUF4157 domain-containing protein</fullName>
    </recommendedName>
</protein>
<reference evidence="3 4" key="1">
    <citation type="submission" date="2024-05" db="EMBL/GenBank/DDBJ databases">
        <title>Sinomonas sp. nov., isolated from a waste landfill.</title>
        <authorList>
            <person name="Zhao Y."/>
        </authorList>
    </citation>
    <scope>NUCLEOTIDE SEQUENCE [LARGE SCALE GENOMIC DNA]</scope>
    <source>
        <strain evidence="3 4">CCTCC AB2014300</strain>
    </source>
</reference>